<protein>
    <submittedName>
        <fullName evidence="1">Uncharacterized protein</fullName>
    </submittedName>
</protein>
<dbReference type="AlphaFoldDB" id="A0A814LI51"/>
<dbReference type="Proteomes" id="UP000663879">
    <property type="component" value="Unassembled WGS sequence"/>
</dbReference>
<gene>
    <name evidence="1" type="ORF">OXX778_LOCUS19437</name>
</gene>
<name>A0A814LI51_9BILA</name>
<comment type="caution">
    <text evidence="1">The sequence shown here is derived from an EMBL/GenBank/DDBJ whole genome shotgun (WGS) entry which is preliminary data.</text>
</comment>
<evidence type="ECO:0000313" key="1">
    <source>
        <dbReference type="EMBL" id="CAF1064550.1"/>
    </source>
</evidence>
<accession>A0A814LI51</accession>
<organism evidence="1 2">
    <name type="scientific">Brachionus calyciflorus</name>
    <dbReference type="NCBI Taxonomy" id="104777"/>
    <lineage>
        <taxon>Eukaryota</taxon>
        <taxon>Metazoa</taxon>
        <taxon>Spiralia</taxon>
        <taxon>Gnathifera</taxon>
        <taxon>Rotifera</taxon>
        <taxon>Eurotatoria</taxon>
        <taxon>Monogononta</taxon>
        <taxon>Pseudotrocha</taxon>
        <taxon>Ploima</taxon>
        <taxon>Brachionidae</taxon>
        <taxon>Brachionus</taxon>
    </lineage>
</organism>
<evidence type="ECO:0000313" key="2">
    <source>
        <dbReference type="Proteomes" id="UP000663879"/>
    </source>
</evidence>
<dbReference type="EMBL" id="CAJNOC010005878">
    <property type="protein sequence ID" value="CAF1064550.1"/>
    <property type="molecule type" value="Genomic_DNA"/>
</dbReference>
<proteinExistence type="predicted"/>
<sequence length="142" mass="16940">MDDIESERDETVVFMPFYQLNDNERCINYACPIVLNVRQRCERQSLKFRPNRSNGIFRFNQFPKVSKVNPNQGPVVETVSRIYNTENNRRLQRPTEQVNETLPIRLLKIANDTQQRNEQNIVKTENQQLEQRTYKIEPLEVI</sequence>
<keyword evidence="2" id="KW-1185">Reference proteome</keyword>
<reference evidence="1" key="1">
    <citation type="submission" date="2021-02" db="EMBL/GenBank/DDBJ databases">
        <authorList>
            <person name="Nowell W R."/>
        </authorList>
    </citation>
    <scope>NUCLEOTIDE SEQUENCE</scope>
    <source>
        <strain evidence="1">Ploen Becks lab</strain>
    </source>
</reference>